<comment type="caution">
    <text evidence="6">The sequence shown here is derived from an EMBL/GenBank/DDBJ whole genome shotgun (WGS) entry which is preliminary data.</text>
</comment>
<protein>
    <submittedName>
        <fullName evidence="6">WD domain, G-beta repeat containing protein</fullName>
    </submittedName>
</protein>
<evidence type="ECO:0000259" key="5">
    <source>
        <dbReference type="Pfam" id="PF04494"/>
    </source>
</evidence>
<dbReference type="GO" id="GO:0006367">
    <property type="term" value="P:transcription initiation at RNA polymerase II promoter"/>
    <property type="evidence" value="ECO:0007669"/>
    <property type="project" value="TreeGrafter"/>
</dbReference>
<dbReference type="GO" id="GO:0005669">
    <property type="term" value="C:transcription factor TFIID complex"/>
    <property type="evidence" value="ECO:0007669"/>
    <property type="project" value="TreeGrafter"/>
</dbReference>
<gene>
    <name evidence="6" type="ORF">X943_000615</name>
</gene>
<dbReference type="Pfam" id="PF00400">
    <property type="entry name" value="WD40"/>
    <property type="match status" value="4"/>
</dbReference>
<dbReference type="Gene3D" id="1.25.40.500">
    <property type="entry name" value="TFIID subunit TAF5, NTD2 domain"/>
    <property type="match status" value="1"/>
</dbReference>
<name>A0AAD9G6J0_BABDI</name>
<evidence type="ECO:0000256" key="2">
    <source>
        <dbReference type="ARBA" id="ARBA00023242"/>
    </source>
</evidence>
<dbReference type="InterPro" id="IPR036322">
    <property type="entry name" value="WD40_repeat_dom_sf"/>
</dbReference>
<evidence type="ECO:0000256" key="3">
    <source>
        <dbReference type="PROSITE-ProRule" id="PRU00221"/>
    </source>
</evidence>
<evidence type="ECO:0000256" key="1">
    <source>
        <dbReference type="ARBA" id="ARBA00004123"/>
    </source>
</evidence>
<dbReference type="SUPFAM" id="SSF160897">
    <property type="entry name" value="Taf5 N-terminal domain-like"/>
    <property type="match status" value="1"/>
</dbReference>
<dbReference type="Gene3D" id="2.130.10.10">
    <property type="entry name" value="YVTN repeat-like/Quinoprotein amine dehydrogenase"/>
    <property type="match status" value="2"/>
</dbReference>
<feature type="repeat" description="WD" evidence="3">
    <location>
        <begin position="495"/>
        <end position="536"/>
    </location>
</feature>
<dbReference type="AlphaFoldDB" id="A0AAD9G6J0"/>
<keyword evidence="7" id="KW-1185">Reference proteome</keyword>
<dbReference type="SUPFAM" id="SSF50978">
    <property type="entry name" value="WD40 repeat-like"/>
    <property type="match status" value="1"/>
</dbReference>
<dbReference type="InterPro" id="IPR015943">
    <property type="entry name" value="WD40/YVTN_repeat-like_dom_sf"/>
</dbReference>
<dbReference type="PROSITE" id="PS50082">
    <property type="entry name" value="WD_REPEATS_2"/>
    <property type="match status" value="3"/>
</dbReference>
<feature type="repeat" description="WD" evidence="3">
    <location>
        <begin position="453"/>
        <end position="484"/>
    </location>
</feature>
<dbReference type="Proteomes" id="UP001195914">
    <property type="component" value="Unassembled WGS sequence"/>
</dbReference>
<dbReference type="SMART" id="SM00320">
    <property type="entry name" value="WD40"/>
    <property type="match status" value="6"/>
</dbReference>
<dbReference type="EMBL" id="JAHBMH010000073">
    <property type="protein sequence ID" value="KAK1932745.1"/>
    <property type="molecule type" value="Genomic_DNA"/>
</dbReference>
<dbReference type="PANTHER" id="PTHR19879">
    <property type="entry name" value="TRANSCRIPTION INITIATION FACTOR TFIID"/>
    <property type="match status" value="1"/>
</dbReference>
<reference evidence="6" key="2">
    <citation type="submission" date="2021-05" db="EMBL/GenBank/DDBJ databases">
        <authorList>
            <person name="Pain A."/>
        </authorList>
    </citation>
    <scope>NUCLEOTIDE SEQUENCE</scope>
    <source>
        <strain evidence="6">1802A</strain>
    </source>
</reference>
<comment type="subcellular location">
    <subcellularLocation>
        <location evidence="1">Nucleus</location>
    </subcellularLocation>
</comment>
<evidence type="ECO:0000313" key="7">
    <source>
        <dbReference type="Proteomes" id="UP001195914"/>
    </source>
</evidence>
<feature type="repeat" description="WD" evidence="3">
    <location>
        <begin position="411"/>
        <end position="442"/>
    </location>
</feature>
<dbReference type="PROSITE" id="PS50294">
    <property type="entry name" value="WD_REPEATS_REGION"/>
    <property type="match status" value="2"/>
</dbReference>
<dbReference type="PANTHER" id="PTHR19879:SF1">
    <property type="entry name" value="CANNONBALL-RELATED"/>
    <property type="match status" value="1"/>
</dbReference>
<keyword evidence="2" id="KW-0539">Nucleus</keyword>
<accession>A0AAD9G6J0</accession>
<dbReference type="Pfam" id="PF04494">
    <property type="entry name" value="TFIID_NTD2"/>
    <property type="match status" value="1"/>
</dbReference>
<evidence type="ECO:0000256" key="4">
    <source>
        <dbReference type="SAM" id="MobiDB-lite"/>
    </source>
</evidence>
<dbReference type="InterPro" id="IPR001680">
    <property type="entry name" value="WD40_rpt"/>
</dbReference>
<keyword evidence="3" id="KW-0853">WD repeat</keyword>
<feature type="compositionally biased region" description="Low complexity" evidence="4">
    <location>
        <begin position="16"/>
        <end position="31"/>
    </location>
</feature>
<evidence type="ECO:0000313" key="6">
    <source>
        <dbReference type="EMBL" id="KAK1932745.1"/>
    </source>
</evidence>
<dbReference type="GO" id="GO:0016251">
    <property type="term" value="F:RNA polymerase II general transcription initiation factor activity"/>
    <property type="evidence" value="ECO:0007669"/>
    <property type="project" value="TreeGrafter"/>
</dbReference>
<dbReference type="InterPro" id="IPR007582">
    <property type="entry name" value="TFIID_NTD2"/>
</dbReference>
<sequence length="689" mass="76890">MSNNEGEGGLTKPQTSQTPPAEASQSASESPSLKRKTKSMEESFNEYVTEMQRLIDWALSSFNRSRDELIDVCFAAYLEIYVKLFRVSAEHGRRFLKEFDIVFDDKFGHFVKQVFEFLFPDQMAESPLIRQRVLVKQKYYVILSKGAMRRITGWMNNNEGSLVDDVIKEGLEFLDGETFNHSQGHLFRRHFIAKYGIDPTTVHKYKRPFHGLYIRDFDNELKVHQSKNTDLLVKSEMPYVPLGLPGELVADEPTGEFGRRMVETITGEYAILEEPDKLVPLPKPGSDHYQSLRGIFHRQRECRVPDKTPMVLSYTFQNVLKSASCSISAFDGRYAALGLEDGGILLWDLVTSECSNAMKDITPVLGEGIAARSVSKSAGCGTVSRLMQSKGNVSSMRSDQKEASGTGEVILYGHDGSVQSLAFGECGQVLLSGGVDGEVCLWITGSKSTRCVYRGGDSAVMDIAYAPFGYYFATCEADGSARLWATDRSFPLRLLRTAQADCLGVTFHPNSSLLATPCSDGNIRFWDLRTASCDIVLETSPTRLYSHSYNNVITIAKNGRLFASANGKQVSLFDLYQRKRIQVLAGHNEPVVSMDFNHGTSELAVADGNVLSLWDLKETKNLSMETEEAHKQDDFSKCMEKLTQFNDSGAVTLTKASRTLDSQFRLIRYTPENVLLTLALSTSKDVDNM</sequence>
<feature type="domain" description="TFIID subunit TAF5 NTD2" evidence="5">
    <location>
        <begin position="43"/>
        <end position="168"/>
    </location>
</feature>
<dbReference type="InterPro" id="IPR037264">
    <property type="entry name" value="TFIID_NTD2_sf"/>
</dbReference>
<proteinExistence type="predicted"/>
<reference evidence="6" key="1">
    <citation type="journal article" date="2014" name="Nucleic Acids Res.">
        <title>The evolutionary dynamics of variant antigen genes in Babesia reveal a history of genomic innovation underlying host-parasite interaction.</title>
        <authorList>
            <person name="Jackson A.P."/>
            <person name="Otto T.D."/>
            <person name="Darby A."/>
            <person name="Ramaprasad A."/>
            <person name="Xia D."/>
            <person name="Echaide I.E."/>
            <person name="Farber M."/>
            <person name="Gahlot S."/>
            <person name="Gamble J."/>
            <person name="Gupta D."/>
            <person name="Gupta Y."/>
            <person name="Jackson L."/>
            <person name="Malandrin L."/>
            <person name="Malas T.B."/>
            <person name="Moussa E."/>
            <person name="Nair M."/>
            <person name="Reid A.J."/>
            <person name="Sanders M."/>
            <person name="Sharma J."/>
            <person name="Tracey A."/>
            <person name="Quail M.A."/>
            <person name="Weir W."/>
            <person name="Wastling J.M."/>
            <person name="Hall N."/>
            <person name="Willadsen P."/>
            <person name="Lingelbach K."/>
            <person name="Shiels B."/>
            <person name="Tait A."/>
            <person name="Berriman M."/>
            <person name="Allred D.R."/>
            <person name="Pain A."/>
        </authorList>
    </citation>
    <scope>NUCLEOTIDE SEQUENCE</scope>
    <source>
        <strain evidence="6">1802A</strain>
    </source>
</reference>
<organism evidence="6 7">
    <name type="scientific">Babesia divergens</name>
    <dbReference type="NCBI Taxonomy" id="32595"/>
    <lineage>
        <taxon>Eukaryota</taxon>
        <taxon>Sar</taxon>
        <taxon>Alveolata</taxon>
        <taxon>Apicomplexa</taxon>
        <taxon>Aconoidasida</taxon>
        <taxon>Piroplasmida</taxon>
        <taxon>Babesiidae</taxon>
        <taxon>Babesia</taxon>
    </lineage>
</organism>
<feature type="region of interest" description="Disordered" evidence="4">
    <location>
        <begin position="1"/>
        <end position="38"/>
    </location>
</feature>